<evidence type="ECO:0000259" key="3">
    <source>
        <dbReference type="Pfam" id="PF05569"/>
    </source>
</evidence>
<feature type="transmembrane region" description="Helical" evidence="1">
    <location>
        <begin position="6"/>
        <end position="22"/>
    </location>
</feature>
<evidence type="ECO:0000256" key="1">
    <source>
        <dbReference type="SAM" id="Phobius"/>
    </source>
</evidence>
<dbReference type="InterPro" id="IPR008756">
    <property type="entry name" value="Peptidase_M56"/>
</dbReference>
<dbReference type="EMBL" id="CP122379">
    <property type="protein sequence ID" value="WGF93176.1"/>
    <property type="molecule type" value="Genomic_DNA"/>
</dbReference>
<gene>
    <name evidence="4" type="ORF">QCQ61_03080</name>
</gene>
<dbReference type="Pfam" id="PF03544">
    <property type="entry name" value="TonB_C"/>
    <property type="match status" value="1"/>
</dbReference>
<dbReference type="SUPFAM" id="SSF74653">
    <property type="entry name" value="TolA/TonB C-terminal domain"/>
    <property type="match status" value="1"/>
</dbReference>
<feature type="transmembrane region" description="Helical" evidence="1">
    <location>
        <begin position="86"/>
        <end position="107"/>
    </location>
</feature>
<dbReference type="Gene3D" id="3.30.1150.10">
    <property type="match status" value="1"/>
</dbReference>
<dbReference type="Pfam" id="PF05569">
    <property type="entry name" value="Peptidase_M56"/>
    <property type="match status" value="1"/>
</dbReference>
<dbReference type="InterPro" id="IPR037682">
    <property type="entry name" value="TonB_C"/>
</dbReference>
<feature type="transmembrane region" description="Helical" evidence="1">
    <location>
        <begin position="34"/>
        <end position="54"/>
    </location>
</feature>
<proteinExistence type="predicted"/>
<keyword evidence="1" id="KW-1133">Transmembrane helix</keyword>
<dbReference type="PANTHER" id="PTHR34978">
    <property type="entry name" value="POSSIBLE SENSOR-TRANSDUCER PROTEIN BLAR"/>
    <property type="match status" value="1"/>
</dbReference>
<evidence type="ECO:0000259" key="2">
    <source>
        <dbReference type="Pfam" id="PF03544"/>
    </source>
</evidence>
<organism evidence="4 5">
    <name type="scientific">Aequorivita marisscotiae</name>
    <dbReference type="NCBI Taxonomy" id="3040348"/>
    <lineage>
        <taxon>Bacteria</taxon>
        <taxon>Pseudomonadati</taxon>
        <taxon>Bacteroidota</taxon>
        <taxon>Flavobacteriia</taxon>
        <taxon>Flavobacteriales</taxon>
        <taxon>Flavobacteriaceae</taxon>
        <taxon>Aequorivita</taxon>
    </lineage>
</organism>
<evidence type="ECO:0000313" key="5">
    <source>
        <dbReference type="Proteomes" id="UP001238523"/>
    </source>
</evidence>
<dbReference type="RefSeq" id="WP_279449250.1">
    <property type="nucleotide sequence ID" value="NZ_CP122379.1"/>
</dbReference>
<feature type="domain" description="Peptidase M56" evidence="3">
    <location>
        <begin position="150"/>
        <end position="252"/>
    </location>
</feature>
<keyword evidence="1" id="KW-0472">Membrane</keyword>
<feature type="domain" description="TonB C-terminal" evidence="2">
    <location>
        <begin position="410"/>
        <end position="469"/>
    </location>
</feature>
<dbReference type="PANTHER" id="PTHR34978:SF3">
    <property type="entry name" value="SLR0241 PROTEIN"/>
    <property type="match status" value="1"/>
</dbReference>
<evidence type="ECO:0000313" key="4">
    <source>
        <dbReference type="EMBL" id="WGF93176.1"/>
    </source>
</evidence>
<keyword evidence="1" id="KW-0812">Transmembrane</keyword>
<reference evidence="4 5" key="1">
    <citation type="submission" date="2023-04" db="EMBL/GenBank/DDBJ databases">
        <title>Taxonomic identification of the Arctic strain Aequorivita sp. nov. and transcriptomic analysis in response to temperature stress.</title>
        <authorList>
            <person name="Liu W."/>
            <person name="Cong B."/>
            <person name="Lin J."/>
        </authorList>
    </citation>
    <scope>NUCLEOTIDE SEQUENCE [LARGE SCALE GENOMIC DNA]</scope>
    <source>
        <strain evidence="4 5">Ant34-E75</strain>
    </source>
</reference>
<sequence>MIHLLLQIFVFQCLFLAVYNLFLKKETFFGLNRIYLLVTPILGCILPFISLDFLQQTVPQEFVQQLPAVVIGANTFETISTNTGTWIPGFLDIYFLGITVSALFFLYKYIKIATLKSVVTIKNNDGTKLKILPNTNTAFSFLNTIYLGENISEANRLKIIAHEKIHLNDKHSLDLLFFEFLKIVFWFNPMVYLFQNQLATLHEYIADAKITAQESKASYYQNLLSEVFQTEKISFINTFFNQSLIKKRISMLQKSKSKKIAQLKYLLLLPVICSMLFYASCSNEPKAEETLTVQQSDSEVMNKINELAEAIMKKGDMTPEEEKALKLLTTPAQPGDKVYTSVQEYLNETADDSDKSFSFSEMEKVPTYPGCEGNNEALKKCFTERISAFVGENFNTKLGSDLGLTGRQRILVQFKIDKSGQIVDVKARAPKPELEVEAVRVVKLLPQMQPGEQKGKKVGVIYSLPIVFDVVE</sequence>
<dbReference type="Proteomes" id="UP001238523">
    <property type="component" value="Chromosome"/>
</dbReference>
<keyword evidence="5" id="KW-1185">Reference proteome</keyword>
<protein>
    <submittedName>
        <fullName evidence="4">M56 family metallopeptidase</fullName>
    </submittedName>
</protein>
<accession>A0ABY8KVI7</accession>
<name>A0ABY8KVI7_9FLAO</name>
<dbReference type="InterPro" id="IPR052173">
    <property type="entry name" value="Beta-lactam_resp_regulator"/>
</dbReference>